<dbReference type="OrthoDB" id="299997at2759"/>
<organism evidence="3 4">
    <name type="scientific">Candida orthopsilosis (strain 90-125)</name>
    <name type="common">Yeast</name>
    <dbReference type="NCBI Taxonomy" id="1136231"/>
    <lineage>
        <taxon>Eukaryota</taxon>
        <taxon>Fungi</taxon>
        <taxon>Dikarya</taxon>
        <taxon>Ascomycota</taxon>
        <taxon>Saccharomycotina</taxon>
        <taxon>Pichiomycetes</taxon>
        <taxon>Debaryomycetaceae</taxon>
        <taxon>Candida/Lodderomyces clade</taxon>
        <taxon>Candida</taxon>
    </lineage>
</organism>
<feature type="domain" description="RING-type" evidence="2">
    <location>
        <begin position="106"/>
        <end position="155"/>
    </location>
</feature>
<dbReference type="KEGG" id="cot:CORT_0H00260"/>
<dbReference type="HOGENOM" id="CLU_014759_0_0_1"/>
<evidence type="ECO:0000313" key="3">
    <source>
        <dbReference type="EMBL" id="CCG25144.1"/>
    </source>
</evidence>
<name>H8XBF6_CANO9</name>
<proteinExistence type="predicted"/>
<dbReference type="Proteomes" id="UP000005018">
    <property type="component" value="Chromosome 8"/>
</dbReference>
<sequence length="906" mass="102484">MSNKKSSIVSKLKNTPFREISSLQNVNEGNGKKSVKNVFSVTPELEQAHVFSSTKRSPLAHFTTKNQSLSKVETTSTSASSQIKTFDNHFSAEPPKSLKRYKGQVCCICRDPLRLALPGQVILLLSCEHLCHKNCFLTLLDLQDRKRLPICDICKVPTNVADEDVYLDMINAITTVEESNVDSGTTNEEEVDFTMDVSTPVLSQNISEPWVNTPTDQLLNDQLNTPSTSRHGIDYESLLYNPNITCMSDIHPIRLNESHEINCVINIKPPAIYNDSNSQFIPSELKLKWEVSSYISQQLGLNREMGELIIFDKMKISIDGEEWDDSCIYLFSKYLLVYNGEALAGMISVLDDLCLASLTGGVLNLNLTESTLPELYLYNQFSQTITEKWEYVLCKLMDRKQPIINLFQFTSTCWLDLQYGVDVPSNLIRFNNLLLQGGELPSSYIIKILPCPQPLAMNLIVAVPLFNKTKLCNTEYLHLLQKLLHRIRSTLNATDKLAIIFLGVDCLHRPKASGTFVGCVEASWDGWDDLINDMSIVPNIFKNNFQELNIAFQKCADLYPFIPIQGNSINKFLLLNWGDYKDDGQSHSIFNMNKIKRVSLTIIRVGSHLDILEDVEALSKFEYGNDPVLRFETPEKLITSVEPLMSRIQSICLPYLSVEVKTEINATITSMESFGSVEQTNIQSQKICFRGVVPSEERNFLLTIKLYQIPQDFEKVPILKYTARWRGDKSIQRIVYAKLGVIRPPITPTENDTIFFSEATNAGSFEKDHPNRTYYLDILLLPLLSPSGNASFAKRRAELLIVQYLRQAIAEKDSSTLKAAVSVVYRLLKCISPDFEGEIVSQRAQLDSNAKDLSILDLMAMTRSGNLENQRYVYLLVGQLEQIIPLFDIDPTNAVDRCFDLVYSLV</sequence>
<keyword evidence="4" id="KW-1185">Reference proteome</keyword>
<evidence type="ECO:0000259" key="2">
    <source>
        <dbReference type="PROSITE" id="PS50089"/>
    </source>
</evidence>
<dbReference type="GO" id="GO:0008270">
    <property type="term" value="F:zinc ion binding"/>
    <property type="evidence" value="ECO:0007669"/>
    <property type="project" value="UniProtKB-KW"/>
</dbReference>
<keyword evidence="1" id="KW-0863">Zinc-finger</keyword>
<dbReference type="InterPro" id="IPR013083">
    <property type="entry name" value="Znf_RING/FYVE/PHD"/>
</dbReference>
<dbReference type="GeneID" id="14542400"/>
<dbReference type="RefSeq" id="XP_003871269.1">
    <property type="nucleotide sequence ID" value="XM_003871220.1"/>
</dbReference>
<evidence type="ECO:0000313" key="4">
    <source>
        <dbReference type="Proteomes" id="UP000005018"/>
    </source>
</evidence>
<dbReference type="Gene3D" id="3.30.40.10">
    <property type="entry name" value="Zinc/RING finger domain, C3HC4 (zinc finger)"/>
    <property type="match status" value="1"/>
</dbReference>
<dbReference type="PROSITE" id="PS50089">
    <property type="entry name" value="ZF_RING_2"/>
    <property type="match status" value="1"/>
</dbReference>
<keyword evidence="1" id="KW-0479">Metal-binding</keyword>
<reference evidence="3 4" key="1">
    <citation type="journal article" date="2012" name="PLoS ONE">
        <title>Sequence and analysis of the genome of the pathogenic yeast Candida orthopsilosis.</title>
        <authorList>
            <person name="Riccombeni A."/>
            <person name="Vidanes G."/>
            <person name="Proux-Wera E."/>
            <person name="Wolfe K.H."/>
            <person name="Butler G."/>
        </authorList>
    </citation>
    <scope>NUCLEOTIDE SEQUENCE [LARGE SCALE GENOMIC DNA]</scope>
    <source>
        <strain evidence="3 4">Co 90-125</strain>
    </source>
</reference>
<accession>H8XBF6</accession>
<dbReference type="AlphaFoldDB" id="H8XBF6"/>
<evidence type="ECO:0000256" key="1">
    <source>
        <dbReference type="PROSITE-ProRule" id="PRU00175"/>
    </source>
</evidence>
<protein>
    <submittedName>
        <fullName evidence="3">Far1 protein</fullName>
    </submittedName>
</protein>
<dbReference type="InterPro" id="IPR001841">
    <property type="entry name" value="Znf_RING"/>
</dbReference>
<dbReference type="EMBL" id="HE681726">
    <property type="protein sequence ID" value="CCG25144.1"/>
    <property type="molecule type" value="Genomic_DNA"/>
</dbReference>
<dbReference type="eggNOG" id="ENOG502QSDX">
    <property type="taxonomic scope" value="Eukaryota"/>
</dbReference>
<dbReference type="SUPFAM" id="SSF57850">
    <property type="entry name" value="RING/U-box"/>
    <property type="match status" value="1"/>
</dbReference>
<gene>
    <name evidence="3" type="ORF">CORT_0H00260</name>
</gene>
<keyword evidence="1" id="KW-0862">Zinc</keyword>